<organism evidence="1">
    <name type="scientific">Corethron hystrix</name>
    <dbReference type="NCBI Taxonomy" id="216773"/>
    <lineage>
        <taxon>Eukaryota</taxon>
        <taxon>Sar</taxon>
        <taxon>Stramenopiles</taxon>
        <taxon>Ochrophyta</taxon>
        <taxon>Bacillariophyta</taxon>
        <taxon>Coscinodiscophyceae</taxon>
        <taxon>Corethrophycidae</taxon>
        <taxon>Corethrales</taxon>
        <taxon>Corethraceae</taxon>
        <taxon>Corethron</taxon>
    </lineage>
</organism>
<dbReference type="EMBL" id="HBFR01039291">
    <property type="protein sequence ID" value="CAD8901508.1"/>
    <property type="molecule type" value="Transcribed_RNA"/>
</dbReference>
<gene>
    <name evidence="1" type="ORF">CHYS00102_LOCUS28727</name>
</gene>
<evidence type="ECO:0000313" key="1">
    <source>
        <dbReference type="EMBL" id="CAD8901508.1"/>
    </source>
</evidence>
<name>A0A7S1G1B2_9STRA</name>
<reference evidence="1" key="1">
    <citation type="submission" date="2021-01" db="EMBL/GenBank/DDBJ databases">
        <authorList>
            <person name="Corre E."/>
            <person name="Pelletier E."/>
            <person name="Niang G."/>
            <person name="Scheremetjew M."/>
            <person name="Finn R."/>
            <person name="Kale V."/>
            <person name="Holt S."/>
            <person name="Cochrane G."/>
            <person name="Meng A."/>
            <person name="Brown T."/>
            <person name="Cohen L."/>
        </authorList>
    </citation>
    <scope>NUCLEOTIDE SEQUENCE</scope>
    <source>
        <strain evidence="1">308</strain>
    </source>
</reference>
<sequence>MDAQDRFDHLNKAIYVLGRGILAPTESSLLNIADYCISGNVDVDISNENRTDMKASLNDLGICTDSRDTGNSSLYSSQESAVCPQSTTPTHAPLSDDDAVSLDRLDVSDTNFEMLSNACFMLKDRLRLTTIEADTVVDDVNAAHDTVQSVQSKMRKLTQLLKLLWNENFHYQKELMKAKKERSVLAKKLKRLLLIVNEQQNQISNAGIDSSLPKKKKKASGQPLPTVSKVKMERDVRKSVELHEKLLKGIIIQRENGKSQVSVSPMSSTPLSDNNVIDTSVLTESNEEKCDKDQPHSCFSCDKSVKPGNKEANITEVKDPGINAEISVLDTDTSCNSNAPKEVSVTSTANIAESSGKVLVTDDQVGTIFFSNVNDNNNRGSFLQNLRGFKKKVLDNIDNYSSDESMAAKIELGSPEK</sequence>
<proteinExistence type="predicted"/>
<protein>
    <submittedName>
        <fullName evidence="1">Uncharacterized protein</fullName>
    </submittedName>
</protein>
<accession>A0A7S1G1B2</accession>
<dbReference type="AlphaFoldDB" id="A0A7S1G1B2"/>